<dbReference type="Proteomes" id="UP000318594">
    <property type="component" value="Chromosome"/>
</dbReference>
<evidence type="ECO:0000313" key="2">
    <source>
        <dbReference type="EMBL" id="BBK84592.1"/>
    </source>
</evidence>
<keyword evidence="1" id="KW-1133">Transmembrane helix</keyword>
<keyword evidence="3" id="KW-1185">Reference proteome</keyword>
<proteinExistence type="predicted"/>
<evidence type="ECO:0000256" key="1">
    <source>
        <dbReference type="SAM" id="Phobius"/>
    </source>
</evidence>
<evidence type="ECO:0000313" key="3">
    <source>
        <dbReference type="Proteomes" id="UP000318594"/>
    </source>
</evidence>
<evidence type="ECO:0008006" key="4">
    <source>
        <dbReference type="Google" id="ProtNLM"/>
    </source>
</evidence>
<reference evidence="2 3" key="1">
    <citation type="submission" date="2019-06" db="EMBL/GenBank/DDBJ databases">
        <title>Complete genome sequence of Cutibacterium acnes subsp. acnes NBRC 107605.</title>
        <authorList>
            <person name="Miura T."/>
            <person name="Furukawa M."/>
            <person name="Shimamura M."/>
            <person name="Ohyama Y."/>
            <person name="Yamazoe A."/>
            <person name="Kawasaki H."/>
        </authorList>
    </citation>
    <scope>NUCLEOTIDE SEQUENCE [LARGE SCALE GENOMIC DNA]</scope>
    <source>
        <strain evidence="2 3">NBRC 107605</strain>
    </source>
</reference>
<keyword evidence="1" id="KW-0812">Transmembrane</keyword>
<feature type="transmembrane region" description="Helical" evidence="1">
    <location>
        <begin position="63"/>
        <end position="82"/>
    </location>
</feature>
<organism evidence="2 3">
    <name type="scientific">Cutibacterium acnes subsp. acnes</name>
    <dbReference type="NCBI Taxonomy" id="1734925"/>
    <lineage>
        <taxon>Bacteria</taxon>
        <taxon>Bacillati</taxon>
        <taxon>Actinomycetota</taxon>
        <taxon>Actinomycetes</taxon>
        <taxon>Propionibacteriales</taxon>
        <taxon>Propionibacteriaceae</taxon>
        <taxon>Cutibacterium</taxon>
    </lineage>
</organism>
<accession>A0ABM7GZ70</accession>
<sequence length="98" mass="10568">MSTSGVMAAKVSIDMSTNSMRRTSTSSAPSSDGDAWGVLSYVLAGMLFYGGIGWLLSSHFHQVWIFVVGMIVGFAASVYLIVKRYGVVPNQNNDREGQ</sequence>
<keyword evidence="1" id="KW-0472">Membrane</keyword>
<protein>
    <recommendedName>
        <fullName evidence="4">AtpZ/AtpI family protein</fullName>
    </recommendedName>
</protein>
<name>A0ABM7GZ70_CUTAC</name>
<gene>
    <name evidence="2" type="ORF">CacPP4_12070</name>
</gene>
<feature type="transmembrane region" description="Helical" evidence="1">
    <location>
        <begin position="35"/>
        <end position="56"/>
    </location>
</feature>
<dbReference type="EMBL" id="AP019723">
    <property type="protein sequence ID" value="BBK84592.1"/>
    <property type="molecule type" value="Genomic_DNA"/>
</dbReference>